<gene>
    <name evidence="1" type="ORF">F511_47246</name>
</gene>
<dbReference type="Proteomes" id="UP000250235">
    <property type="component" value="Unassembled WGS sequence"/>
</dbReference>
<proteinExistence type="predicted"/>
<reference evidence="1 2" key="1">
    <citation type="journal article" date="2015" name="Proc. Natl. Acad. Sci. U.S.A.">
        <title>The resurrection genome of Boea hygrometrica: A blueprint for survival of dehydration.</title>
        <authorList>
            <person name="Xiao L."/>
            <person name="Yang G."/>
            <person name="Zhang L."/>
            <person name="Yang X."/>
            <person name="Zhao S."/>
            <person name="Ji Z."/>
            <person name="Zhou Q."/>
            <person name="Hu M."/>
            <person name="Wang Y."/>
            <person name="Chen M."/>
            <person name="Xu Y."/>
            <person name="Jin H."/>
            <person name="Xiao X."/>
            <person name="Hu G."/>
            <person name="Bao F."/>
            <person name="Hu Y."/>
            <person name="Wan P."/>
            <person name="Li L."/>
            <person name="Deng X."/>
            <person name="Kuang T."/>
            <person name="Xiang C."/>
            <person name="Zhu J.K."/>
            <person name="Oliver M.J."/>
            <person name="He Y."/>
        </authorList>
    </citation>
    <scope>NUCLEOTIDE SEQUENCE [LARGE SCALE GENOMIC DNA]</scope>
    <source>
        <strain evidence="2">cv. XS01</strain>
    </source>
</reference>
<name>A0A2Z6ZS32_9LAMI</name>
<organism evidence="1 2">
    <name type="scientific">Dorcoceras hygrometricum</name>
    <dbReference type="NCBI Taxonomy" id="472368"/>
    <lineage>
        <taxon>Eukaryota</taxon>
        <taxon>Viridiplantae</taxon>
        <taxon>Streptophyta</taxon>
        <taxon>Embryophyta</taxon>
        <taxon>Tracheophyta</taxon>
        <taxon>Spermatophyta</taxon>
        <taxon>Magnoliopsida</taxon>
        <taxon>eudicotyledons</taxon>
        <taxon>Gunneridae</taxon>
        <taxon>Pentapetalae</taxon>
        <taxon>asterids</taxon>
        <taxon>lamiids</taxon>
        <taxon>Lamiales</taxon>
        <taxon>Gesneriaceae</taxon>
        <taxon>Didymocarpoideae</taxon>
        <taxon>Trichosporeae</taxon>
        <taxon>Loxocarpinae</taxon>
        <taxon>Dorcoceras</taxon>
    </lineage>
</organism>
<evidence type="ECO:0000313" key="2">
    <source>
        <dbReference type="Proteomes" id="UP000250235"/>
    </source>
</evidence>
<evidence type="ECO:0000313" key="1">
    <source>
        <dbReference type="EMBL" id="KZT75729.1"/>
    </source>
</evidence>
<sequence>MSPRLRLTATAHSSPAACTYCVYIAAGIVRAGARTLRRTLRPLVGTRARTSCTGMCARPARIWRTRSPSCTRWPRGRPCGRRCRGGDAAAEFES</sequence>
<dbReference type="EMBL" id="KV200100">
    <property type="protein sequence ID" value="KZT75729.1"/>
    <property type="molecule type" value="Genomic_DNA"/>
</dbReference>
<keyword evidence="2" id="KW-1185">Reference proteome</keyword>
<dbReference type="AlphaFoldDB" id="A0A2Z6ZS32"/>
<protein>
    <submittedName>
        <fullName evidence="1">Uncharacterized protein</fullName>
    </submittedName>
</protein>
<accession>A0A2Z6ZS32</accession>